<gene>
    <name evidence="1" type="ORF">MPC4_270008</name>
</gene>
<organism evidence="1 2">
    <name type="scientific">Methylocella tundrae</name>
    <dbReference type="NCBI Taxonomy" id="227605"/>
    <lineage>
        <taxon>Bacteria</taxon>
        <taxon>Pseudomonadati</taxon>
        <taxon>Pseudomonadota</taxon>
        <taxon>Alphaproteobacteria</taxon>
        <taxon>Hyphomicrobiales</taxon>
        <taxon>Beijerinckiaceae</taxon>
        <taxon>Methylocella</taxon>
    </lineage>
</organism>
<comment type="caution">
    <text evidence="1">The sequence shown here is derived from an EMBL/GenBank/DDBJ whole genome shotgun (WGS) entry which is preliminary data.</text>
</comment>
<name>A0A8B6M773_METTU</name>
<reference evidence="1 2" key="1">
    <citation type="submission" date="2019-05" db="EMBL/GenBank/DDBJ databases">
        <authorList>
            <person name="Farhan Ul Haque M."/>
        </authorList>
    </citation>
    <scope>NUCLEOTIDE SEQUENCE [LARGE SCALE GENOMIC DNA]</scope>
    <source>
        <strain evidence="1">2</strain>
    </source>
</reference>
<dbReference type="Proteomes" id="UP000485880">
    <property type="component" value="Unassembled WGS sequence"/>
</dbReference>
<protein>
    <submittedName>
        <fullName evidence="1">Uncharacterized protein</fullName>
    </submittedName>
</protein>
<sequence>MRSAKWVSNYRAVLRSMAEWS</sequence>
<keyword evidence="2" id="KW-1185">Reference proteome</keyword>
<evidence type="ECO:0000313" key="2">
    <source>
        <dbReference type="Proteomes" id="UP000485880"/>
    </source>
</evidence>
<evidence type="ECO:0000313" key="1">
    <source>
        <dbReference type="EMBL" id="VTZ50647.1"/>
    </source>
</evidence>
<proteinExistence type="predicted"/>
<accession>A0A8B6M773</accession>
<dbReference type="AlphaFoldDB" id="A0A8B6M773"/>
<dbReference type="EMBL" id="CABFMQ020000084">
    <property type="protein sequence ID" value="VTZ50647.1"/>
    <property type="molecule type" value="Genomic_DNA"/>
</dbReference>